<evidence type="ECO:0000256" key="3">
    <source>
        <dbReference type="ARBA" id="ARBA00023163"/>
    </source>
</evidence>
<dbReference type="Gene3D" id="1.10.260.40">
    <property type="entry name" value="lambda repressor-like DNA-binding domains"/>
    <property type="match status" value="1"/>
</dbReference>
<dbReference type="AlphaFoldDB" id="A0A831XGG8"/>
<dbReference type="Pfam" id="PF01381">
    <property type="entry name" value="HTH_3"/>
    <property type="match status" value="1"/>
</dbReference>
<dbReference type="PANTHER" id="PTHR36511:SF3">
    <property type="entry name" value="ANTITOXIN HIGA-2"/>
    <property type="match status" value="1"/>
</dbReference>
<name>A0A831XGG8_GEOME</name>
<dbReference type="InterPro" id="IPR001387">
    <property type="entry name" value="Cro/C1-type_HTH"/>
</dbReference>
<evidence type="ECO:0000256" key="1">
    <source>
        <dbReference type="ARBA" id="ARBA00023015"/>
    </source>
</evidence>
<feature type="domain" description="HTH cro/C1-type" evidence="4">
    <location>
        <begin position="45"/>
        <end position="81"/>
    </location>
</feature>
<dbReference type="CDD" id="cd00093">
    <property type="entry name" value="HTH_XRE"/>
    <property type="match status" value="1"/>
</dbReference>
<evidence type="ECO:0000259" key="4">
    <source>
        <dbReference type="PROSITE" id="PS50943"/>
    </source>
</evidence>
<evidence type="ECO:0000313" key="5">
    <source>
        <dbReference type="EMBL" id="HEN43285.1"/>
    </source>
</evidence>
<dbReference type="PANTHER" id="PTHR36511">
    <property type="entry name" value="MERR FAMILY BACTERIAL REGULATORY PROTEIN"/>
    <property type="match status" value="1"/>
</dbReference>
<dbReference type="SUPFAM" id="SSF47413">
    <property type="entry name" value="lambda repressor-like DNA-binding domains"/>
    <property type="match status" value="1"/>
</dbReference>
<comment type="caution">
    <text evidence="5">The sequence shown here is derived from an EMBL/GenBank/DDBJ whole genome shotgun (WGS) entry which is preliminary data.</text>
</comment>
<proteinExistence type="predicted"/>
<dbReference type="PROSITE" id="PS50943">
    <property type="entry name" value="HTH_CROC1"/>
    <property type="match status" value="1"/>
</dbReference>
<gene>
    <name evidence="5" type="ORF">ENQ87_13105</name>
</gene>
<reference evidence="5" key="1">
    <citation type="journal article" date="2020" name="mSystems">
        <title>Genome- and Community-Level Interaction Insights into Carbon Utilization and Element Cycling Functions of Hydrothermarchaeota in Hydrothermal Sediment.</title>
        <authorList>
            <person name="Zhou Z."/>
            <person name="Liu Y."/>
            <person name="Xu W."/>
            <person name="Pan J."/>
            <person name="Luo Z.H."/>
            <person name="Li M."/>
        </authorList>
    </citation>
    <scope>NUCLEOTIDE SEQUENCE [LARGE SCALE GENOMIC DNA]</scope>
    <source>
        <strain evidence="5">SpSt-349</strain>
    </source>
</reference>
<dbReference type="GO" id="GO:0003677">
    <property type="term" value="F:DNA binding"/>
    <property type="evidence" value="ECO:0007669"/>
    <property type="project" value="UniProtKB-KW"/>
</dbReference>
<organism evidence="5">
    <name type="scientific">Geobacter metallireducens</name>
    <dbReference type="NCBI Taxonomy" id="28232"/>
    <lineage>
        <taxon>Bacteria</taxon>
        <taxon>Pseudomonadati</taxon>
        <taxon>Thermodesulfobacteriota</taxon>
        <taxon>Desulfuromonadia</taxon>
        <taxon>Geobacterales</taxon>
        <taxon>Geobacteraceae</taxon>
        <taxon>Geobacter</taxon>
    </lineage>
</organism>
<keyword evidence="1" id="KW-0805">Transcription regulation</keyword>
<dbReference type="EMBL" id="DSOV01000058">
    <property type="protein sequence ID" value="HEN43285.1"/>
    <property type="molecule type" value="Genomic_DNA"/>
</dbReference>
<protein>
    <submittedName>
        <fullName evidence="5">Helix-turn-helix domain-containing protein</fullName>
    </submittedName>
</protein>
<keyword evidence="2" id="KW-0238">DNA-binding</keyword>
<keyword evidence="3" id="KW-0804">Transcription</keyword>
<dbReference type="InterPro" id="IPR052359">
    <property type="entry name" value="HTH-type_reg/antitoxin"/>
</dbReference>
<evidence type="ECO:0000256" key="2">
    <source>
        <dbReference type="ARBA" id="ARBA00023125"/>
    </source>
</evidence>
<accession>A0A831XGG8</accession>
<dbReference type="SMART" id="SM00530">
    <property type="entry name" value="HTH_XRE"/>
    <property type="match status" value="1"/>
</dbReference>
<sequence>MKKRNLFEELTQGIEEINQFRAGKITLKTYRVEKTPKVEVTPELIKETRERLNLSRAVFAHELHISPRTLEKWEQGRAKPNEQAATLILLVRKYPDTLERLKKLAA</sequence>
<dbReference type="InterPro" id="IPR010982">
    <property type="entry name" value="Lambda_DNA-bd_dom_sf"/>
</dbReference>